<evidence type="ECO:0000313" key="2">
    <source>
        <dbReference type="Proteomes" id="UP000238196"/>
    </source>
</evidence>
<organism evidence="1 2">
    <name type="scientific">Proteobacteria bacterium 228</name>
    <dbReference type="NCBI Taxonomy" id="2083153"/>
    <lineage>
        <taxon>Bacteria</taxon>
        <taxon>Pseudomonadati</taxon>
        <taxon>Pseudomonadota</taxon>
    </lineage>
</organism>
<gene>
    <name evidence="1" type="ORF">C4K68_09035</name>
</gene>
<evidence type="ECO:0000313" key="1">
    <source>
        <dbReference type="EMBL" id="PPC77714.1"/>
    </source>
</evidence>
<dbReference type="OrthoDB" id="9780095at2"/>
<reference evidence="1 2" key="1">
    <citation type="submission" date="2018-02" db="EMBL/GenBank/DDBJ databases">
        <title>novel marine gammaproteobacteria from coastal saline agro ecosystem.</title>
        <authorList>
            <person name="Krishnan R."/>
            <person name="Ramesh Kumar N."/>
        </authorList>
    </citation>
    <scope>NUCLEOTIDE SEQUENCE [LARGE SCALE GENOMIC DNA]</scope>
    <source>
        <strain evidence="1 2">228</strain>
    </source>
</reference>
<evidence type="ECO:0008006" key="3">
    <source>
        <dbReference type="Google" id="ProtNLM"/>
    </source>
</evidence>
<dbReference type="SUPFAM" id="SSF53335">
    <property type="entry name" value="S-adenosyl-L-methionine-dependent methyltransferases"/>
    <property type="match status" value="1"/>
</dbReference>
<accession>A0A2S5KS92</accession>
<sequence length="233" mass="27415">MARSFYTRLQRQLQQKGLRHTLASLYQRVQYRYRYLRDDVLFDKRYGVETRRIESAYLSQQQSDYLDSAEFYEPSRWRHFSRMLAHLPIQPADFHFIDIGAGKGRVLMFADRAGFRRITGVELASQLVETARSNLQRYQRKTRSTAEIALRCEDVAFFQVPAGNLLIYLYNPFRGELMQLFLDKLQQAQQGGRLIYVLYRNPACADLFAARPGLQCQVLNRDYGVYQVISTRQ</sequence>
<name>A0A2S5KS92_9PROT</name>
<dbReference type="CDD" id="cd02440">
    <property type="entry name" value="AdoMet_MTases"/>
    <property type="match status" value="1"/>
</dbReference>
<dbReference type="AlphaFoldDB" id="A0A2S5KS92"/>
<dbReference type="EMBL" id="PRLP01000027">
    <property type="protein sequence ID" value="PPC77714.1"/>
    <property type="molecule type" value="Genomic_DNA"/>
</dbReference>
<dbReference type="Gene3D" id="3.40.50.150">
    <property type="entry name" value="Vaccinia Virus protein VP39"/>
    <property type="match status" value="1"/>
</dbReference>
<proteinExistence type="predicted"/>
<dbReference type="Proteomes" id="UP000238196">
    <property type="component" value="Unassembled WGS sequence"/>
</dbReference>
<comment type="caution">
    <text evidence="1">The sequence shown here is derived from an EMBL/GenBank/DDBJ whole genome shotgun (WGS) entry which is preliminary data.</text>
</comment>
<protein>
    <recommendedName>
        <fullName evidence="3">Class I SAM-dependent methyltransferase</fullName>
    </recommendedName>
</protein>
<dbReference type="InterPro" id="IPR029063">
    <property type="entry name" value="SAM-dependent_MTases_sf"/>
</dbReference>